<dbReference type="SUPFAM" id="SSF142764">
    <property type="entry name" value="YgbK-like"/>
    <property type="match status" value="1"/>
</dbReference>
<dbReference type="Gene3D" id="3.40.980.20">
    <property type="entry name" value="Four-carbon acid sugar kinase, nucleotide binding domain"/>
    <property type="match status" value="1"/>
</dbReference>
<keyword evidence="4 9" id="KW-0418">Kinase</keyword>
<accession>A0A3G3K4L8</accession>
<dbReference type="InterPro" id="IPR010737">
    <property type="entry name" value="4-carb_acid_sugar_kinase_N"/>
</dbReference>
<dbReference type="InterPro" id="IPR042213">
    <property type="entry name" value="NBD_C_sf"/>
</dbReference>
<dbReference type="Pfam" id="PF17042">
    <property type="entry name" value="NBD_C"/>
    <property type="match status" value="1"/>
</dbReference>
<feature type="domain" description="Four-carbon acid sugar kinase N-terminal" evidence="7">
    <location>
        <begin position="4"/>
        <end position="226"/>
    </location>
</feature>
<name>A0A3G3K4L8_9BACL</name>
<evidence type="ECO:0000256" key="1">
    <source>
        <dbReference type="ARBA" id="ARBA00005715"/>
    </source>
</evidence>
<comment type="similarity">
    <text evidence="1">Belongs to the four-carbon acid sugar kinase family.</text>
</comment>
<evidence type="ECO:0000313" key="10">
    <source>
        <dbReference type="Proteomes" id="UP000269097"/>
    </source>
</evidence>
<proteinExistence type="inferred from homology"/>
<dbReference type="Pfam" id="PF07005">
    <property type="entry name" value="SBD_N"/>
    <property type="match status" value="1"/>
</dbReference>
<dbReference type="GO" id="GO:0005524">
    <property type="term" value="F:ATP binding"/>
    <property type="evidence" value="ECO:0007669"/>
    <property type="project" value="UniProtKB-KW"/>
</dbReference>
<evidence type="ECO:0000256" key="3">
    <source>
        <dbReference type="ARBA" id="ARBA00022741"/>
    </source>
</evidence>
<dbReference type="KEGG" id="coh:EAV92_22705"/>
<dbReference type="Gene3D" id="3.40.50.10840">
    <property type="entry name" value="Putative sugar-binding, N-terminal domain"/>
    <property type="match status" value="1"/>
</dbReference>
<evidence type="ECO:0000259" key="7">
    <source>
        <dbReference type="Pfam" id="PF07005"/>
    </source>
</evidence>
<keyword evidence="5" id="KW-0067">ATP-binding</keyword>
<dbReference type="Proteomes" id="UP000269097">
    <property type="component" value="Chromosome"/>
</dbReference>
<dbReference type="RefSeq" id="WP_123043191.1">
    <property type="nucleotide sequence ID" value="NZ_CP033433.1"/>
</dbReference>
<dbReference type="AlphaFoldDB" id="A0A3G3K4L8"/>
<keyword evidence="10" id="KW-1185">Reference proteome</keyword>
<evidence type="ECO:0000313" key="9">
    <source>
        <dbReference type="EMBL" id="AYQ75111.1"/>
    </source>
</evidence>
<evidence type="ECO:0000256" key="5">
    <source>
        <dbReference type="ARBA" id="ARBA00022840"/>
    </source>
</evidence>
<keyword evidence="2" id="KW-0808">Transferase</keyword>
<feature type="domain" description="Four-carbon acid sugar kinase nucleotide binding" evidence="8">
    <location>
        <begin position="248"/>
        <end position="417"/>
    </location>
</feature>
<protein>
    <submittedName>
        <fullName evidence="9">Four-carbon acid sugar kinase family protein</fullName>
    </submittedName>
</protein>
<dbReference type="GO" id="GO:0016301">
    <property type="term" value="F:kinase activity"/>
    <property type="evidence" value="ECO:0007669"/>
    <property type="project" value="UniProtKB-KW"/>
</dbReference>
<gene>
    <name evidence="9" type="ORF">EAV92_22705</name>
</gene>
<organism evidence="9 10">
    <name type="scientific">Cohnella candidum</name>
    <dbReference type="NCBI Taxonomy" id="2674991"/>
    <lineage>
        <taxon>Bacteria</taxon>
        <taxon>Bacillati</taxon>
        <taxon>Bacillota</taxon>
        <taxon>Bacilli</taxon>
        <taxon>Bacillales</taxon>
        <taxon>Paenibacillaceae</taxon>
        <taxon>Cohnella</taxon>
    </lineage>
</organism>
<evidence type="ECO:0000256" key="6">
    <source>
        <dbReference type="ARBA" id="ARBA00023277"/>
    </source>
</evidence>
<sequence length="428" mass="47050">MKFAIIADDLTGANDTGVQFARRGLHASVLLEPDPEAAKDLDVVVIDTDSRSLPKDDAYRKVKSVSEYLKPYTVEFVYKKIDSTMRGNIGAEIDAVYDVFQPELVIIAPAYPKNKRIVKGGDFYLDGTLLHETEMANDPKTPVTSPNVAEIIRAQSGRSIHQVTSEDLQSGYSKIQEKLAEAVRQSAPYVVFDAMKEEDLRLIVHAVQESGRRVVWIGSAGLANHLCKAYLKRQQTQKYHHHSRSQVLTVVGSVNRNSRSQLDHLLKLPGVEGVQMKSHLAVQEEETVNREKERIATLASDAIKRGRHVVLYTAGDPEDITLANGVGAGRGWDPREVSDRISRTLGETAAGLIRDFRLNALVMTGGDTAKQVCSYLGVKEFQLIDEVEIGMPIGLLRGDWPVYAVTKAGGFGAANALSKALKKMQGES</sequence>
<dbReference type="EMBL" id="CP033433">
    <property type="protein sequence ID" value="AYQ75111.1"/>
    <property type="molecule type" value="Genomic_DNA"/>
</dbReference>
<reference evidence="9 10" key="1">
    <citation type="submission" date="2018-10" db="EMBL/GenBank/DDBJ databases">
        <title>Genome Sequence of Cohnella sp.</title>
        <authorList>
            <person name="Srinivasan S."/>
            <person name="Kim M.K."/>
        </authorList>
    </citation>
    <scope>NUCLEOTIDE SEQUENCE [LARGE SCALE GENOMIC DNA]</scope>
    <source>
        <strain evidence="9 10">18JY8-7</strain>
    </source>
</reference>
<keyword evidence="6" id="KW-0119">Carbohydrate metabolism</keyword>
<evidence type="ECO:0000256" key="2">
    <source>
        <dbReference type="ARBA" id="ARBA00022679"/>
    </source>
</evidence>
<evidence type="ECO:0000256" key="4">
    <source>
        <dbReference type="ARBA" id="ARBA00022777"/>
    </source>
</evidence>
<keyword evidence="3" id="KW-0547">Nucleotide-binding</keyword>
<evidence type="ECO:0000259" key="8">
    <source>
        <dbReference type="Pfam" id="PF17042"/>
    </source>
</evidence>
<dbReference type="InterPro" id="IPR031475">
    <property type="entry name" value="NBD_C"/>
</dbReference>
<dbReference type="InterPro" id="IPR037051">
    <property type="entry name" value="4-carb_acid_sugar_kinase_N_sf"/>
</dbReference>